<dbReference type="AlphaFoldDB" id="A0A7J6LJ88"/>
<dbReference type="Proteomes" id="UP000570595">
    <property type="component" value="Unassembled WGS sequence"/>
</dbReference>
<feature type="region of interest" description="Disordered" evidence="1">
    <location>
        <begin position="57"/>
        <end position="83"/>
    </location>
</feature>
<dbReference type="InterPro" id="IPR015943">
    <property type="entry name" value="WD40/YVTN_repeat-like_dom_sf"/>
</dbReference>
<evidence type="ECO:0000313" key="3">
    <source>
        <dbReference type="Proteomes" id="UP000570595"/>
    </source>
</evidence>
<name>A0A7J6LJ88_PEROL</name>
<dbReference type="EMBL" id="JABAHT010000282">
    <property type="protein sequence ID" value="KAF4659090.1"/>
    <property type="molecule type" value="Genomic_DNA"/>
</dbReference>
<dbReference type="SUPFAM" id="SSF50978">
    <property type="entry name" value="WD40 repeat-like"/>
    <property type="match status" value="1"/>
</dbReference>
<dbReference type="OrthoDB" id="459811at2759"/>
<evidence type="ECO:0000256" key="1">
    <source>
        <dbReference type="SAM" id="MobiDB-lite"/>
    </source>
</evidence>
<feature type="region of interest" description="Disordered" evidence="1">
    <location>
        <begin position="149"/>
        <end position="173"/>
    </location>
</feature>
<feature type="compositionally biased region" description="Basic and acidic residues" evidence="1">
    <location>
        <begin position="57"/>
        <end position="69"/>
    </location>
</feature>
<sequence>MTALERRPLGEYFTSSAEDSPSISFVEYDKKIVWARDGGESSAALWSDFTTLFTSRREARRQPHMRDARMGSSVTPECPNGRSGMLDPRVMMIMMERFWPTDQADQRGGSTAPKMGTIPWELQRFRDLTKATVFAHAVAVGAVMDHYRGSRKTATSGQNDPHPPDGGELLPLGSGGSSSEGFIALSATGQPRPTRTMAINLGKSGSFESPLSEGIGCIRHSESIVACTVGNSEIHVFQIDGGKRAASTSKPCKRQCELLDIPPMNSSSAQDLLIHAGDGALFWRDLHDPNLDLLGRVPLGRTEHRERSSWLAGLSMDIPDRQVVVGRSSGLPGCFPQCLGSMDVFDLETRELMASWDLPWESGGLVALDRVTTPAFLVGTTGDSAVAAWDARIGERSMVIGTLSAPPMPRTIAQKGHIVAVGTASDSATLFDVRRPGSPLVTGLGGHGLPCSHVAFSASTFTAWCFTDESGFVSVYDLSSTFTPVVQLAGLQRQVTAVSQPAKRSLVEDLPSIPTPEGPPLLCVLGVRRPKHSGKGGMKHELCIVTDASDDGLADGRREIDVGKSPLLWQLRQGDQEFRFPMSREASFTPAFWAWGRLHSWASYKHARP</sequence>
<protein>
    <submittedName>
        <fullName evidence="2">Uncharacterized protein</fullName>
    </submittedName>
</protein>
<proteinExistence type="predicted"/>
<reference evidence="2 3" key="1">
    <citation type="submission" date="2020-04" db="EMBL/GenBank/DDBJ databases">
        <title>Perkinsus olseni comparative genomics.</title>
        <authorList>
            <person name="Bogema D.R."/>
        </authorList>
    </citation>
    <scope>NUCLEOTIDE SEQUENCE [LARGE SCALE GENOMIC DNA]</scope>
    <source>
        <strain evidence="2">ATCC PRA-179</strain>
    </source>
</reference>
<accession>A0A7J6LJ88</accession>
<dbReference type="InterPro" id="IPR036322">
    <property type="entry name" value="WD40_repeat_dom_sf"/>
</dbReference>
<evidence type="ECO:0000313" key="2">
    <source>
        <dbReference type="EMBL" id="KAF4659090.1"/>
    </source>
</evidence>
<comment type="caution">
    <text evidence="2">The sequence shown here is derived from an EMBL/GenBank/DDBJ whole genome shotgun (WGS) entry which is preliminary data.</text>
</comment>
<organism evidence="2 3">
    <name type="scientific">Perkinsus olseni</name>
    <name type="common">Perkinsus atlanticus</name>
    <dbReference type="NCBI Taxonomy" id="32597"/>
    <lineage>
        <taxon>Eukaryota</taxon>
        <taxon>Sar</taxon>
        <taxon>Alveolata</taxon>
        <taxon>Perkinsozoa</taxon>
        <taxon>Perkinsea</taxon>
        <taxon>Perkinsida</taxon>
        <taxon>Perkinsidae</taxon>
        <taxon>Perkinsus</taxon>
    </lineage>
</organism>
<gene>
    <name evidence="2" type="ORF">FOZ61_005019</name>
</gene>
<dbReference type="Gene3D" id="2.130.10.10">
    <property type="entry name" value="YVTN repeat-like/Quinoprotein amine dehydrogenase"/>
    <property type="match status" value="1"/>
</dbReference>